<keyword evidence="1" id="KW-0175">Coiled coil</keyword>
<evidence type="ECO:0000313" key="3">
    <source>
        <dbReference type="Proteomes" id="UP000079169"/>
    </source>
</evidence>
<name>A0A3Q0JA50_DIACI</name>
<gene>
    <name evidence="4" type="primary">LOC113470863</name>
</gene>
<proteinExistence type="predicted"/>
<organism evidence="3 4">
    <name type="scientific">Diaphorina citri</name>
    <name type="common">Asian citrus psyllid</name>
    <dbReference type="NCBI Taxonomy" id="121845"/>
    <lineage>
        <taxon>Eukaryota</taxon>
        <taxon>Metazoa</taxon>
        <taxon>Ecdysozoa</taxon>
        <taxon>Arthropoda</taxon>
        <taxon>Hexapoda</taxon>
        <taxon>Insecta</taxon>
        <taxon>Pterygota</taxon>
        <taxon>Neoptera</taxon>
        <taxon>Paraneoptera</taxon>
        <taxon>Hemiptera</taxon>
        <taxon>Sternorrhyncha</taxon>
        <taxon>Psylloidea</taxon>
        <taxon>Psyllidae</taxon>
        <taxon>Diaphorininae</taxon>
        <taxon>Diaphorina</taxon>
    </lineage>
</organism>
<evidence type="ECO:0000313" key="4">
    <source>
        <dbReference type="RefSeq" id="XP_026685392.1"/>
    </source>
</evidence>
<feature type="coiled-coil region" evidence="1">
    <location>
        <begin position="84"/>
        <end position="118"/>
    </location>
</feature>
<accession>A0A3Q0JA50</accession>
<evidence type="ECO:0000256" key="2">
    <source>
        <dbReference type="SAM" id="MobiDB-lite"/>
    </source>
</evidence>
<keyword evidence="3" id="KW-1185">Reference proteome</keyword>
<reference evidence="4" key="1">
    <citation type="submission" date="2025-08" db="UniProtKB">
        <authorList>
            <consortium name="RefSeq"/>
        </authorList>
    </citation>
    <scope>IDENTIFICATION</scope>
</reference>
<sequence>MRAYDIQENSGDVSTTNLNWVGESVNKTQTRRPSLPSSSETQTKQTKRKVGGKKSQATPMPAVSRKSAAASTTPNQDKGKEEEIKLLKKLNIELLQRLKSIENELTSTRQKLHDLEQVSFTNTPTTECLASPVLPSVSESQSEVTTSSSHDNSSVSDSHGPRLLVCGDSMTRDFGNVWG</sequence>
<evidence type="ECO:0000256" key="1">
    <source>
        <dbReference type="SAM" id="Coils"/>
    </source>
</evidence>
<dbReference type="AlphaFoldDB" id="A0A3Q0JA50"/>
<dbReference type="KEGG" id="dci:113470863"/>
<dbReference type="GeneID" id="113470863"/>
<feature type="region of interest" description="Disordered" evidence="2">
    <location>
        <begin position="1"/>
        <end position="82"/>
    </location>
</feature>
<feature type="region of interest" description="Disordered" evidence="2">
    <location>
        <begin position="128"/>
        <end position="166"/>
    </location>
</feature>
<feature type="compositionally biased region" description="Polar residues" evidence="2">
    <location>
        <begin position="7"/>
        <end position="44"/>
    </location>
</feature>
<dbReference type="Proteomes" id="UP000079169">
    <property type="component" value="Unplaced"/>
</dbReference>
<dbReference type="PaxDb" id="121845-A0A3Q0JA50"/>
<protein>
    <submittedName>
        <fullName evidence="4">Uncharacterized protein LOC113470863</fullName>
    </submittedName>
</protein>
<feature type="compositionally biased region" description="Low complexity" evidence="2">
    <location>
        <begin position="136"/>
        <end position="158"/>
    </location>
</feature>
<dbReference type="RefSeq" id="XP_026685392.1">
    <property type="nucleotide sequence ID" value="XM_026829591.1"/>
</dbReference>